<evidence type="ECO:0008006" key="3">
    <source>
        <dbReference type="Google" id="ProtNLM"/>
    </source>
</evidence>
<keyword evidence="2" id="KW-1185">Reference proteome</keyword>
<accession>A0A2P8HEQ9</accession>
<dbReference type="EMBL" id="PYAW01000005">
    <property type="protein sequence ID" value="PSL44671.1"/>
    <property type="molecule type" value="Genomic_DNA"/>
</dbReference>
<comment type="caution">
    <text evidence="1">The sequence shown here is derived from an EMBL/GenBank/DDBJ whole genome shotgun (WGS) entry which is preliminary data.</text>
</comment>
<sequence>MRSKEIYDNYDLLLPRKERGGYLVIALYEKIESKELDYCFSLSDIEEVLHEIYLDRKHEFKSEPQWSKIRDVLFNYYVRNVPGEPWKYYLTDHAKGIVELMRAKLENPYKDHLLQKSFQEAFTLRHGEINSGEELERKFGRIFIMGPKGIVLQKIESLEDELRDAYEDLNHILDNDQATATKLVQEFARVFKTFGEKAEDINRAIFSKDKFLSDLKFKKDDFYSLMETTSPYDHALLVNRKSDWEKAQLILTDIADFFKEVDDKLRMIRQRIYHANDKLNELKETISARASYKIQLSKLQSFLLQFSQYSKEDDVLSIDLPVKYFYSQYRPLPDIKIHQLIKRPPDTIIEVSPNQAYEDEERKRIRQEVERQETINKWTRHFVDELVLGKQLKAEDVMNQVFQQEADLSVAYAVMSTLIGSVSENPNLLINVDYHLTEIKSDENIYLWRTILQRKNHMNS</sequence>
<organism evidence="1 2">
    <name type="scientific">Chitinophaga niastensis</name>
    <dbReference type="NCBI Taxonomy" id="536980"/>
    <lineage>
        <taxon>Bacteria</taxon>
        <taxon>Pseudomonadati</taxon>
        <taxon>Bacteroidota</taxon>
        <taxon>Chitinophagia</taxon>
        <taxon>Chitinophagales</taxon>
        <taxon>Chitinophagaceae</taxon>
        <taxon>Chitinophaga</taxon>
    </lineage>
</organism>
<proteinExistence type="predicted"/>
<dbReference type="OrthoDB" id="623071at2"/>
<evidence type="ECO:0000313" key="2">
    <source>
        <dbReference type="Proteomes" id="UP000240971"/>
    </source>
</evidence>
<reference evidence="1 2" key="1">
    <citation type="submission" date="2018-03" db="EMBL/GenBank/DDBJ databases">
        <title>Genomic Encyclopedia of Archaeal and Bacterial Type Strains, Phase II (KMG-II): from individual species to whole genera.</title>
        <authorList>
            <person name="Goeker M."/>
        </authorList>
    </citation>
    <scope>NUCLEOTIDE SEQUENCE [LARGE SCALE GENOMIC DNA]</scope>
    <source>
        <strain evidence="1 2">DSM 24859</strain>
    </source>
</reference>
<dbReference type="RefSeq" id="WP_106530115.1">
    <property type="nucleotide sequence ID" value="NZ_PYAW01000005.1"/>
</dbReference>
<name>A0A2P8HEQ9_CHINA</name>
<protein>
    <recommendedName>
        <fullName evidence="3">DUF3375 family protein</fullName>
    </recommendedName>
</protein>
<evidence type="ECO:0000313" key="1">
    <source>
        <dbReference type="EMBL" id="PSL44671.1"/>
    </source>
</evidence>
<dbReference type="AlphaFoldDB" id="A0A2P8HEQ9"/>
<dbReference type="Proteomes" id="UP000240971">
    <property type="component" value="Unassembled WGS sequence"/>
</dbReference>
<gene>
    <name evidence="1" type="ORF">CLV51_10543</name>
</gene>